<dbReference type="GO" id="GO:0003677">
    <property type="term" value="F:DNA binding"/>
    <property type="evidence" value="ECO:0007669"/>
    <property type="project" value="UniProtKB-KW"/>
</dbReference>
<dbReference type="OrthoDB" id="9802039at2"/>
<dbReference type="SMART" id="SM00422">
    <property type="entry name" value="HTH_MERR"/>
    <property type="match status" value="1"/>
</dbReference>
<dbReference type="Proteomes" id="UP000092598">
    <property type="component" value="Chromosome"/>
</dbReference>
<keyword evidence="3" id="KW-1185">Reference proteome</keyword>
<dbReference type="InterPro" id="IPR000551">
    <property type="entry name" value="MerR-type_HTH_dom"/>
</dbReference>
<dbReference type="KEGG" id="sls:SLINC_7575"/>
<dbReference type="Gene3D" id="1.10.1660.10">
    <property type="match status" value="1"/>
</dbReference>
<dbReference type="RefSeq" id="WP_067443328.1">
    <property type="nucleotide sequence ID" value="NZ_CP016438.1"/>
</dbReference>
<evidence type="ECO:0000256" key="1">
    <source>
        <dbReference type="ARBA" id="ARBA00023125"/>
    </source>
</evidence>
<proteinExistence type="predicted"/>
<dbReference type="SUPFAM" id="SSF46955">
    <property type="entry name" value="Putative DNA-binding domain"/>
    <property type="match status" value="1"/>
</dbReference>
<gene>
    <name evidence="2" type="ORF">SLINC_7575</name>
</gene>
<evidence type="ECO:0000313" key="2">
    <source>
        <dbReference type="EMBL" id="ANS69799.1"/>
    </source>
</evidence>
<dbReference type="InterPro" id="IPR009061">
    <property type="entry name" value="DNA-bd_dom_put_sf"/>
</dbReference>
<reference evidence="2 3" key="1">
    <citation type="submission" date="2016-07" db="EMBL/GenBank/DDBJ databases">
        <title>Enhancement of antibiotic productionsby engineered nitrateutilization in actinobacteria.</title>
        <authorList>
            <person name="Meng S.C."/>
        </authorList>
    </citation>
    <scope>NUCLEOTIDE SEQUENCE [LARGE SCALE GENOMIC DNA]</scope>
    <source>
        <strain evidence="2 3">NRRL 2936</strain>
    </source>
</reference>
<dbReference type="PANTHER" id="PTHR30204:SF93">
    <property type="entry name" value="HTH MERR-TYPE DOMAIN-CONTAINING PROTEIN"/>
    <property type="match status" value="1"/>
</dbReference>
<accession>A0A1B1MMG8</accession>
<dbReference type="PROSITE" id="PS50937">
    <property type="entry name" value="HTH_MERR_2"/>
    <property type="match status" value="1"/>
</dbReference>
<name>A0A1B1MMG8_STRLN</name>
<protein>
    <submittedName>
        <fullName evidence="2">MerR family transcriptional regulator</fullName>
    </submittedName>
</protein>
<dbReference type="AlphaFoldDB" id="A0A1B1MMG8"/>
<dbReference type="Pfam" id="PF13411">
    <property type="entry name" value="MerR_1"/>
    <property type="match status" value="1"/>
</dbReference>
<organism evidence="2 3">
    <name type="scientific">Streptomyces lincolnensis</name>
    <dbReference type="NCBI Taxonomy" id="1915"/>
    <lineage>
        <taxon>Bacteria</taxon>
        <taxon>Bacillati</taxon>
        <taxon>Actinomycetota</taxon>
        <taxon>Actinomycetes</taxon>
        <taxon>Kitasatosporales</taxon>
        <taxon>Streptomycetaceae</taxon>
        <taxon>Streptomyces</taxon>
    </lineage>
</organism>
<keyword evidence="1" id="KW-0238">DNA-binding</keyword>
<dbReference type="EMBL" id="CP016438">
    <property type="protein sequence ID" value="ANS69799.1"/>
    <property type="molecule type" value="Genomic_DNA"/>
</dbReference>
<sequence>MSTRTPASPGRSIGEVAGRFDVAVSTLRWWERCGLLTPARLSGRRVYDDADIRRIALIQLLQKTAMMSLPEISALLDGTGKDQDWRTAVGARVAECEAQLARLTAAHAYLTHLLSCPNDHPTDQCPHLAEEIGTYLATGRVPAPPDSAGDTPVA</sequence>
<dbReference type="InterPro" id="IPR047057">
    <property type="entry name" value="MerR_fam"/>
</dbReference>
<evidence type="ECO:0000313" key="3">
    <source>
        <dbReference type="Proteomes" id="UP000092598"/>
    </source>
</evidence>
<dbReference type="PANTHER" id="PTHR30204">
    <property type="entry name" value="REDOX-CYCLING DRUG-SENSING TRANSCRIPTIONAL ACTIVATOR SOXR"/>
    <property type="match status" value="1"/>
</dbReference>
<dbReference type="GO" id="GO:0003700">
    <property type="term" value="F:DNA-binding transcription factor activity"/>
    <property type="evidence" value="ECO:0007669"/>
    <property type="project" value="InterPro"/>
</dbReference>